<gene>
    <name evidence="13" type="ORF">AL399_05590</name>
</gene>
<dbReference type="Pfam" id="PF02322">
    <property type="entry name" value="Cyt_bd_oxida_II"/>
    <property type="match status" value="1"/>
</dbReference>
<keyword evidence="8" id="KW-0249">Electron transport</keyword>
<dbReference type="EMBL" id="LIIK01000023">
    <property type="protein sequence ID" value="KQM08749.1"/>
    <property type="molecule type" value="Genomic_DNA"/>
</dbReference>
<keyword evidence="5" id="KW-0349">Heme</keyword>
<dbReference type="GO" id="GO:0009055">
    <property type="term" value="F:electron transfer activity"/>
    <property type="evidence" value="ECO:0007669"/>
    <property type="project" value="TreeGrafter"/>
</dbReference>
<feature type="transmembrane region" description="Helical" evidence="12">
    <location>
        <begin position="261"/>
        <end position="286"/>
    </location>
</feature>
<dbReference type="GO" id="GO:0005886">
    <property type="term" value="C:plasma membrane"/>
    <property type="evidence" value="ECO:0007669"/>
    <property type="project" value="UniProtKB-SubCell"/>
</dbReference>
<keyword evidence="3" id="KW-0813">Transport</keyword>
<keyword evidence="11 12" id="KW-0472">Membrane</keyword>
<keyword evidence="4" id="KW-1003">Cell membrane</keyword>
<keyword evidence="7" id="KW-0479">Metal-binding</keyword>
<protein>
    <submittedName>
        <fullName evidence="13">Cytochrome C oxidase assembly protein</fullName>
    </submittedName>
</protein>
<evidence type="ECO:0000313" key="13">
    <source>
        <dbReference type="EMBL" id="KQM08749.1"/>
    </source>
</evidence>
<evidence type="ECO:0000256" key="11">
    <source>
        <dbReference type="ARBA" id="ARBA00023136"/>
    </source>
</evidence>
<evidence type="ECO:0000256" key="7">
    <source>
        <dbReference type="ARBA" id="ARBA00022723"/>
    </source>
</evidence>
<dbReference type="GO" id="GO:0016682">
    <property type="term" value="F:oxidoreductase activity, acting on diphenols and related substances as donors, oxygen as acceptor"/>
    <property type="evidence" value="ECO:0007669"/>
    <property type="project" value="TreeGrafter"/>
</dbReference>
<name>A0A0Q4B768_9BACT</name>
<feature type="transmembrane region" description="Helical" evidence="12">
    <location>
        <begin position="57"/>
        <end position="79"/>
    </location>
</feature>
<feature type="transmembrane region" description="Helical" evidence="12">
    <location>
        <begin position="221"/>
        <end position="241"/>
    </location>
</feature>
<evidence type="ECO:0000256" key="8">
    <source>
        <dbReference type="ARBA" id="ARBA00022982"/>
    </source>
</evidence>
<dbReference type="InterPro" id="IPR003317">
    <property type="entry name" value="Cyt-d_oxidase_su2"/>
</dbReference>
<feature type="transmembrane region" description="Helical" evidence="12">
    <location>
        <begin position="118"/>
        <end position="142"/>
    </location>
</feature>
<evidence type="ECO:0000256" key="12">
    <source>
        <dbReference type="SAM" id="Phobius"/>
    </source>
</evidence>
<dbReference type="PATRIC" id="fig|1702214.3.peg.162"/>
<keyword evidence="14" id="KW-1185">Reference proteome</keyword>
<dbReference type="GO" id="GO:0046872">
    <property type="term" value="F:metal ion binding"/>
    <property type="evidence" value="ECO:0007669"/>
    <property type="project" value="UniProtKB-KW"/>
</dbReference>
<dbReference type="GO" id="GO:0019646">
    <property type="term" value="P:aerobic electron transport chain"/>
    <property type="evidence" value="ECO:0007669"/>
    <property type="project" value="TreeGrafter"/>
</dbReference>
<dbReference type="PANTHER" id="PTHR43141">
    <property type="entry name" value="CYTOCHROME BD2 SUBUNIT II"/>
    <property type="match status" value="1"/>
</dbReference>
<evidence type="ECO:0000256" key="4">
    <source>
        <dbReference type="ARBA" id="ARBA00022475"/>
    </source>
</evidence>
<dbReference type="AlphaFoldDB" id="A0A0Q4B768"/>
<evidence type="ECO:0000313" key="14">
    <source>
        <dbReference type="Proteomes" id="UP000054172"/>
    </source>
</evidence>
<keyword evidence="10" id="KW-0408">Iron</keyword>
<dbReference type="STRING" id="1702214.AL399_05590"/>
<comment type="similarity">
    <text evidence="2">Belongs to the cytochrome ubiquinol oxidase subunit 2 family.</text>
</comment>
<evidence type="ECO:0000256" key="3">
    <source>
        <dbReference type="ARBA" id="ARBA00022448"/>
    </source>
</evidence>
<evidence type="ECO:0000256" key="6">
    <source>
        <dbReference type="ARBA" id="ARBA00022692"/>
    </source>
</evidence>
<dbReference type="PANTHER" id="PTHR43141:SF5">
    <property type="entry name" value="CYTOCHROME BD-I UBIQUINOL OXIDASE SUBUNIT 2"/>
    <property type="match status" value="1"/>
</dbReference>
<evidence type="ECO:0000256" key="5">
    <source>
        <dbReference type="ARBA" id="ARBA00022617"/>
    </source>
</evidence>
<evidence type="ECO:0000256" key="1">
    <source>
        <dbReference type="ARBA" id="ARBA00004651"/>
    </source>
</evidence>
<dbReference type="Proteomes" id="UP000054172">
    <property type="component" value="Unassembled WGS sequence"/>
</dbReference>
<dbReference type="GO" id="GO:0070069">
    <property type="term" value="C:cytochrome complex"/>
    <property type="evidence" value="ECO:0007669"/>
    <property type="project" value="TreeGrafter"/>
</dbReference>
<reference evidence="13" key="1">
    <citation type="submission" date="2015-08" db="EMBL/GenBank/DDBJ databases">
        <title>Candidatus Bacteriodes Periocalifornicus.</title>
        <authorList>
            <person name="McLean J.S."/>
            <person name="Kelley S."/>
        </authorList>
    </citation>
    <scope>NUCLEOTIDE SEQUENCE [LARGE SCALE GENOMIC DNA]</scope>
    <source>
        <strain evidence="13">12B</strain>
    </source>
</reference>
<keyword evidence="9 12" id="KW-1133">Transmembrane helix</keyword>
<feature type="transmembrane region" description="Helical" evidence="12">
    <location>
        <begin position="85"/>
        <end position="106"/>
    </location>
</feature>
<feature type="transmembrane region" description="Helical" evidence="12">
    <location>
        <begin position="181"/>
        <end position="200"/>
    </location>
</feature>
<evidence type="ECO:0000256" key="9">
    <source>
        <dbReference type="ARBA" id="ARBA00022989"/>
    </source>
</evidence>
<evidence type="ECO:0000256" key="2">
    <source>
        <dbReference type="ARBA" id="ARBA00007543"/>
    </source>
</evidence>
<feature type="transmembrane region" description="Helical" evidence="12">
    <location>
        <begin position="12"/>
        <end position="36"/>
    </location>
</feature>
<organism evidence="13 14">
    <name type="scientific">Candidatus [Bacteroides] periocalifornicus</name>
    <dbReference type="NCBI Taxonomy" id="1702214"/>
    <lineage>
        <taxon>Bacteria</taxon>
        <taxon>Pseudomonadati</taxon>
        <taxon>Bacteroidota</taxon>
    </lineage>
</organism>
<feature type="transmembrane region" description="Helical" evidence="12">
    <location>
        <begin position="347"/>
        <end position="370"/>
    </location>
</feature>
<keyword evidence="6 12" id="KW-0812">Transmembrane</keyword>
<accession>A0A0Q4B768</accession>
<sequence length="391" mass="43590">MDSMYVFLQHYWWFLVSLLGALLVFLLFVQGGQTFLHTLGRDGAERAMLVNALGKRWGLTFTTLVTFGGAFFASFPLFYSTSFGGAFWVWVTILICFVLQAVAYEYRAMPKNVLGQKTFDIFLYINGFLGTFLLGTAVGTFFTGSDFTVNRMALTEFNQPIISAWGNGWHGLEALLDYRNVLLGLAVCFLARVLGLLYYINAINDEAIATRARYYLRLNAVPFLAFFLAFVVSILLSQGFAVDGESGLVSLVKYKYLSNLVEMPIVLVLFVVGVLSVLWGMAIALFSKCASCFWASNRRGIWFSGFGTVCTVLSLFLLAGYHGTAYYPSTTDLQSSLTIYNSSSSKFTLSVMGVVSLLIPIVAAYIWYAWRSLDRNKLTKEEFEGTQGEGY</sequence>
<evidence type="ECO:0000256" key="10">
    <source>
        <dbReference type="ARBA" id="ARBA00023004"/>
    </source>
</evidence>
<feature type="transmembrane region" description="Helical" evidence="12">
    <location>
        <begin position="306"/>
        <end position="327"/>
    </location>
</feature>
<comment type="caution">
    <text evidence="13">The sequence shown here is derived from an EMBL/GenBank/DDBJ whole genome shotgun (WGS) entry which is preliminary data.</text>
</comment>
<proteinExistence type="inferred from homology"/>
<comment type="subcellular location">
    <subcellularLocation>
        <location evidence="1">Cell membrane</location>
        <topology evidence="1">Multi-pass membrane protein</topology>
    </subcellularLocation>
</comment>